<dbReference type="Gene3D" id="3.40.50.1820">
    <property type="entry name" value="alpha/beta hydrolase"/>
    <property type="match status" value="1"/>
</dbReference>
<reference evidence="3" key="1">
    <citation type="journal article" date="2019" name="Int. J. Syst. Evol. Microbiol.">
        <title>The Global Catalogue of Microorganisms (GCM) 10K type strain sequencing project: providing services to taxonomists for standard genome sequencing and annotation.</title>
        <authorList>
            <consortium name="The Broad Institute Genomics Platform"/>
            <consortium name="The Broad Institute Genome Sequencing Center for Infectious Disease"/>
            <person name="Wu L."/>
            <person name="Ma J."/>
        </authorList>
    </citation>
    <scope>NUCLEOTIDE SEQUENCE [LARGE SCALE GENOMIC DNA]</scope>
    <source>
        <strain evidence="3">JCM 9091</strain>
    </source>
</reference>
<evidence type="ECO:0000313" key="3">
    <source>
        <dbReference type="Proteomes" id="UP001501532"/>
    </source>
</evidence>
<dbReference type="Proteomes" id="UP001501532">
    <property type="component" value="Unassembled WGS sequence"/>
</dbReference>
<sequence length="181" mass="19502">MVAYERHPERITAVFDAEPANTVKALFRKGSPKAHSRPSPTSDTTADGGWFGGAPAAPDLPLDTDVLSPQDHAELTESLKTNGFWGPTCYYLNHRANAAFAKAAVNGGRLGMPVLFVGAAYDPVADLTNPRALDRMRTTCARLTERRVQAGHWLQLEAAGDVNHHLATWLRTAVENPASGS</sequence>
<keyword evidence="3" id="KW-1185">Reference proteome</keyword>
<evidence type="ECO:0000256" key="1">
    <source>
        <dbReference type="SAM" id="MobiDB-lite"/>
    </source>
</evidence>
<feature type="compositionally biased region" description="Basic residues" evidence="1">
    <location>
        <begin position="27"/>
        <end position="36"/>
    </location>
</feature>
<evidence type="ECO:0008006" key="4">
    <source>
        <dbReference type="Google" id="ProtNLM"/>
    </source>
</evidence>
<accession>A0ABP6M2V2</accession>
<dbReference type="InterPro" id="IPR029058">
    <property type="entry name" value="AB_hydrolase_fold"/>
</dbReference>
<dbReference type="EMBL" id="BAAAUF010000078">
    <property type="protein sequence ID" value="GAA3074052.1"/>
    <property type="molecule type" value="Genomic_DNA"/>
</dbReference>
<name>A0ABP6M2V2_9ACTN</name>
<proteinExistence type="predicted"/>
<dbReference type="RefSeq" id="WP_234519936.1">
    <property type="nucleotide sequence ID" value="NZ_JAKEEB010000058.1"/>
</dbReference>
<feature type="region of interest" description="Disordered" evidence="1">
    <location>
        <begin position="27"/>
        <end position="54"/>
    </location>
</feature>
<comment type="caution">
    <text evidence="2">The sequence shown here is derived from an EMBL/GenBank/DDBJ whole genome shotgun (WGS) entry which is preliminary data.</text>
</comment>
<gene>
    <name evidence="2" type="ORF">GCM10010448_65810</name>
</gene>
<protein>
    <recommendedName>
        <fullName evidence="4">AB hydrolase-1 domain-containing protein</fullName>
    </recommendedName>
</protein>
<evidence type="ECO:0000313" key="2">
    <source>
        <dbReference type="EMBL" id="GAA3074052.1"/>
    </source>
</evidence>
<dbReference type="SUPFAM" id="SSF53474">
    <property type="entry name" value="alpha/beta-Hydrolases"/>
    <property type="match status" value="1"/>
</dbReference>
<organism evidence="2 3">
    <name type="scientific">Streptomyces glomeratus</name>
    <dbReference type="NCBI Taxonomy" id="284452"/>
    <lineage>
        <taxon>Bacteria</taxon>
        <taxon>Bacillati</taxon>
        <taxon>Actinomycetota</taxon>
        <taxon>Actinomycetes</taxon>
        <taxon>Kitasatosporales</taxon>
        <taxon>Streptomycetaceae</taxon>
        <taxon>Streptomyces</taxon>
    </lineage>
</organism>